<evidence type="ECO:0000313" key="3">
    <source>
        <dbReference type="EMBL" id="KAJ3436661.1"/>
    </source>
</evidence>
<feature type="compositionally biased region" description="Low complexity" evidence="1">
    <location>
        <begin position="292"/>
        <end position="311"/>
    </location>
</feature>
<evidence type="ECO:0000313" key="4">
    <source>
        <dbReference type="Proteomes" id="UP001146793"/>
    </source>
</evidence>
<dbReference type="EMBL" id="JANTQA010000036">
    <property type="protein sequence ID" value="KAJ3436661.1"/>
    <property type="molecule type" value="Genomic_DNA"/>
</dbReference>
<protein>
    <submittedName>
        <fullName evidence="3">Uncharacterized protein</fullName>
    </submittedName>
</protein>
<gene>
    <name evidence="3" type="ORF">M0812_18722</name>
</gene>
<comment type="caution">
    <text evidence="3">The sequence shown here is derived from an EMBL/GenBank/DDBJ whole genome shotgun (WGS) entry which is preliminary data.</text>
</comment>
<organism evidence="3 4">
    <name type="scientific">Anaeramoeba flamelloides</name>
    <dbReference type="NCBI Taxonomy" id="1746091"/>
    <lineage>
        <taxon>Eukaryota</taxon>
        <taxon>Metamonada</taxon>
        <taxon>Anaeramoebidae</taxon>
        <taxon>Anaeramoeba</taxon>
    </lineage>
</organism>
<feature type="region of interest" description="Disordered" evidence="1">
    <location>
        <begin position="274"/>
        <end position="350"/>
    </location>
</feature>
<keyword evidence="2" id="KW-1133">Transmembrane helix</keyword>
<feature type="transmembrane region" description="Helical" evidence="2">
    <location>
        <begin position="240"/>
        <end position="265"/>
    </location>
</feature>
<accession>A0AAV7Z6P1</accession>
<keyword evidence="2" id="KW-0812">Transmembrane</keyword>
<evidence type="ECO:0000256" key="1">
    <source>
        <dbReference type="SAM" id="MobiDB-lite"/>
    </source>
</evidence>
<feature type="transmembrane region" description="Helical" evidence="2">
    <location>
        <begin position="21"/>
        <end position="42"/>
    </location>
</feature>
<keyword evidence="2" id="KW-0472">Membrane</keyword>
<feature type="compositionally biased region" description="Low complexity" evidence="1">
    <location>
        <begin position="321"/>
        <end position="335"/>
    </location>
</feature>
<evidence type="ECO:0000256" key="2">
    <source>
        <dbReference type="SAM" id="Phobius"/>
    </source>
</evidence>
<dbReference type="Proteomes" id="UP001146793">
    <property type="component" value="Unassembled WGS sequence"/>
</dbReference>
<reference evidence="3" key="1">
    <citation type="submission" date="2022-08" db="EMBL/GenBank/DDBJ databases">
        <title>Novel sulphate-reducing endosymbionts in the free-living metamonad Anaeramoeba.</title>
        <authorList>
            <person name="Jerlstrom-Hultqvist J."/>
            <person name="Cepicka I."/>
            <person name="Gallot-Lavallee L."/>
            <person name="Salas-Leiva D."/>
            <person name="Curtis B.A."/>
            <person name="Zahonova K."/>
            <person name="Pipaliya S."/>
            <person name="Dacks J."/>
            <person name="Roger A.J."/>
        </authorList>
    </citation>
    <scope>NUCLEOTIDE SEQUENCE</scope>
    <source>
        <strain evidence="3">Busselton2</strain>
    </source>
</reference>
<feature type="compositionally biased region" description="Polar residues" evidence="1">
    <location>
        <begin position="337"/>
        <end position="350"/>
    </location>
</feature>
<sequence>MFFLRINQNRKTKSKDFKRNLEIILFLTVLALFFFWLIYALLTLPEITTRVSKNTILDLNKELSDHRCKCKNKEILYANFMKVDLGEECSERYPINWSVVNHDNMAFYSVCSVIRQSLLNQLNDRTLISDHVISSTSFEAHANFYVRNLAMNSYLIWIGVATEIGFYFKNGIDEGLLKGNNSKVSLPTQETEHEFNTWATWEFIAADFEKKFSLNYDNYLDSCDPYDCRLEEKVTLNSTLLSGLGVLGGMYALFTCLGRILIDFYEGRKTEKRRKGLNPNYKNSQKSDKNSNSRSCSGSGSGSGSSSDSKSQQNKFLPQENKSPNNSKSLSSASNVEFENSQGDIDLSNT</sequence>
<dbReference type="AlphaFoldDB" id="A0AAV7Z6P1"/>
<name>A0AAV7Z6P1_9EUKA</name>
<proteinExistence type="predicted"/>